<dbReference type="AlphaFoldDB" id="A0A0H5RG02"/>
<feature type="compositionally biased region" description="Basic and acidic residues" evidence="1">
    <location>
        <begin position="39"/>
        <end position="52"/>
    </location>
</feature>
<name>A0A0H5RG02_9EUKA</name>
<feature type="compositionally biased region" description="Basic and acidic residues" evidence="1">
    <location>
        <begin position="64"/>
        <end position="99"/>
    </location>
</feature>
<proteinExistence type="predicted"/>
<dbReference type="EMBL" id="HACM01012045">
    <property type="protein sequence ID" value="CRZ12487.1"/>
    <property type="molecule type" value="Transcribed_RNA"/>
</dbReference>
<accession>A0A0H5RG02</accession>
<organism evidence="2">
    <name type="scientific">Spongospora subterranea</name>
    <dbReference type="NCBI Taxonomy" id="70186"/>
    <lineage>
        <taxon>Eukaryota</taxon>
        <taxon>Sar</taxon>
        <taxon>Rhizaria</taxon>
        <taxon>Endomyxa</taxon>
        <taxon>Phytomyxea</taxon>
        <taxon>Plasmodiophorida</taxon>
        <taxon>Plasmodiophoridae</taxon>
        <taxon>Spongospora</taxon>
    </lineage>
</organism>
<reference evidence="2" key="1">
    <citation type="submission" date="2015-04" db="EMBL/GenBank/DDBJ databases">
        <title>The genome sequence of the plant pathogenic Rhizarian Plasmodiophora brassicae reveals insights in its biotrophic life cycle and the origin of chitin synthesis.</title>
        <authorList>
            <person name="Schwelm A."/>
            <person name="Fogelqvist J."/>
            <person name="Knaust A."/>
            <person name="Julke S."/>
            <person name="Lilja T."/>
            <person name="Dhandapani V."/>
            <person name="Bonilla-Rosso G."/>
            <person name="Karlsson M."/>
            <person name="Shevchenko A."/>
            <person name="Choi S.R."/>
            <person name="Kim H.G."/>
            <person name="Park J.Y."/>
            <person name="Lim Y.P."/>
            <person name="Ludwig-Muller J."/>
            <person name="Dixelius C."/>
        </authorList>
    </citation>
    <scope>NUCLEOTIDE SEQUENCE</scope>
    <source>
        <tissue evidence="2">Potato root galls</tissue>
    </source>
</reference>
<protein>
    <submittedName>
        <fullName evidence="2">Uncharacterized protein</fullName>
    </submittedName>
</protein>
<evidence type="ECO:0000256" key="1">
    <source>
        <dbReference type="SAM" id="MobiDB-lite"/>
    </source>
</evidence>
<sequence>ITFMMGISRLWCQGDVGADGRAHEECYHGADEPDEIEDNERHERDERDRAGRQADSVLQGIQRELFRRQPQRDTGYEPGQDQRQRSLHVATEEAVHRGELVPLLHHQLS</sequence>
<evidence type="ECO:0000313" key="2">
    <source>
        <dbReference type="EMBL" id="CRZ12487.1"/>
    </source>
</evidence>
<feature type="non-terminal residue" evidence="2">
    <location>
        <position position="1"/>
    </location>
</feature>
<feature type="region of interest" description="Disordered" evidence="1">
    <location>
        <begin position="23"/>
        <end position="109"/>
    </location>
</feature>